<dbReference type="PANTHER" id="PTHR38730:SF1">
    <property type="entry name" value="SLL7028 PROTEIN"/>
    <property type="match status" value="1"/>
</dbReference>
<evidence type="ECO:0000313" key="4">
    <source>
        <dbReference type="EMBL" id="OBQ56853.1"/>
    </source>
</evidence>
<feature type="domain" description="Putative metallopeptidase" evidence="3">
    <location>
        <begin position="7"/>
        <end position="306"/>
    </location>
</feature>
<dbReference type="Pfam" id="PF13203">
    <property type="entry name" value="DUF2201_N"/>
    <property type="match status" value="1"/>
</dbReference>
<dbReference type="Pfam" id="PF09967">
    <property type="entry name" value="DUF2201"/>
    <property type="match status" value="1"/>
</dbReference>
<dbReference type="Proteomes" id="UP000091979">
    <property type="component" value="Unassembled WGS sequence"/>
</dbReference>
<keyword evidence="5" id="KW-1185">Reference proteome</keyword>
<evidence type="ECO:0000256" key="1">
    <source>
        <dbReference type="SAM" id="MobiDB-lite"/>
    </source>
</evidence>
<dbReference type="PANTHER" id="PTHR38730">
    <property type="entry name" value="SLL7028 PROTEIN"/>
    <property type="match status" value="1"/>
</dbReference>
<organism evidence="4 5">
    <name type="scientific">Halodesulfovibrio spirochaetisodalis</name>
    <dbReference type="NCBI Taxonomy" id="1560234"/>
    <lineage>
        <taxon>Bacteria</taxon>
        <taxon>Pseudomonadati</taxon>
        <taxon>Thermodesulfobacteriota</taxon>
        <taxon>Desulfovibrionia</taxon>
        <taxon>Desulfovibrionales</taxon>
        <taxon>Desulfovibrionaceae</taxon>
        <taxon>Halodesulfovibrio</taxon>
    </lineage>
</organism>
<evidence type="ECO:0000259" key="3">
    <source>
        <dbReference type="Pfam" id="PF13203"/>
    </source>
</evidence>
<evidence type="ECO:0000313" key="5">
    <source>
        <dbReference type="Proteomes" id="UP000091979"/>
    </source>
</evidence>
<dbReference type="PATRIC" id="fig|1560234.3.peg.1273"/>
<dbReference type="EMBL" id="JXMS01000002">
    <property type="protein sequence ID" value="OBQ56853.1"/>
    <property type="molecule type" value="Genomic_DNA"/>
</dbReference>
<feature type="domain" description="VWA-like" evidence="2">
    <location>
        <begin position="314"/>
        <end position="438"/>
    </location>
</feature>
<feature type="region of interest" description="Disordered" evidence="1">
    <location>
        <begin position="139"/>
        <end position="236"/>
    </location>
</feature>
<dbReference type="STRING" id="1560234.SP90_01985"/>
<dbReference type="InterPro" id="IPR018698">
    <property type="entry name" value="VWA-like_dom"/>
</dbReference>
<comment type="caution">
    <text evidence="4">The sequence shown here is derived from an EMBL/GenBank/DDBJ whole genome shotgun (WGS) entry which is preliminary data.</text>
</comment>
<accession>A0A1B7XMW2</accession>
<gene>
    <name evidence="4" type="ORF">SP90_01985</name>
</gene>
<protein>
    <recommendedName>
        <fullName evidence="6">Metallopeptidase domain-containing protein</fullName>
    </recommendedName>
</protein>
<feature type="compositionally biased region" description="Polar residues" evidence="1">
    <location>
        <begin position="218"/>
        <end position="233"/>
    </location>
</feature>
<dbReference type="SUPFAM" id="SSF53300">
    <property type="entry name" value="vWA-like"/>
    <property type="match status" value="1"/>
</dbReference>
<dbReference type="RefSeq" id="WP_066852012.1">
    <property type="nucleotide sequence ID" value="NZ_JXMS01000002.1"/>
</dbReference>
<reference evidence="4 5" key="1">
    <citation type="submission" date="2015-01" db="EMBL/GenBank/DDBJ databases">
        <title>Desulfovibrio sp. JC271 draft genome sequence.</title>
        <authorList>
            <person name="Shivani Y."/>
            <person name="Subhash Y."/>
            <person name="Sasikala C."/>
            <person name="Ramana C.V."/>
        </authorList>
    </citation>
    <scope>NUCLEOTIDE SEQUENCE [LARGE SCALE GENOMIC DNA]</scope>
    <source>
        <strain evidence="4 5">JC271</strain>
    </source>
</reference>
<dbReference type="InterPro" id="IPR025154">
    <property type="entry name" value="Put_metallopeptidase_dom"/>
</dbReference>
<dbReference type="OrthoDB" id="9761650at2"/>
<feature type="compositionally biased region" description="Acidic residues" evidence="1">
    <location>
        <begin position="193"/>
        <end position="206"/>
    </location>
</feature>
<proteinExistence type="predicted"/>
<name>A0A1B7XMW2_9BACT</name>
<dbReference type="InterPro" id="IPR036465">
    <property type="entry name" value="vWFA_dom_sf"/>
</dbReference>
<evidence type="ECO:0000259" key="2">
    <source>
        <dbReference type="Pfam" id="PF09967"/>
    </source>
</evidence>
<evidence type="ECO:0008006" key="6">
    <source>
        <dbReference type="Google" id="ProtNLM"/>
    </source>
</evidence>
<dbReference type="AlphaFoldDB" id="A0A1B7XMW2"/>
<sequence>MHQAAHNKMLKARMELVLDHPFFANLALRLELREDTSCRTAWADGQTLGYNPIYIDALPLEKVKGLQCHEVLHLACCHHTRRGLRDKKLWNTACDYAINPVLLDAGIELPTGYLDDPKHHGKSAEAIYAALKNHNEELKGGADGGAEQGAIAGEDIEGGGDGSSMSETEEEKSAQGTEGEAPEDTGDGAGSGDEGDEEQEQSDDSNDPGMTGEVRDAPSNSGGTDNNSMQQQEDAWRSALTQAIHKSLEFGDLPGTLERLFNNITSPTLNWQELLRQFMADAAKNDFSWVRPNKRYLHSGLYLPGMYSEELPEVAVAVDVSGSITQHELDAFAAELSDILEEFDTTITAFACDTKISEEKRLSKWDLPLNLTASGGGGTDFRPPFTRLEEEDITPACLIYLTDMQCNLFPEDPGYPVLWVSTTQQYNAPPFGEVLVMEQ</sequence>